<name>A0AAV4B9F4_9GAST</name>
<dbReference type="Proteomes" id="UP000735302">
    <property type="component" value="Unassembled WGS sequence"/>
</dbReference>
<evidence type="ECO:0000313" key="3">
    <source>
        <dbReference type="Proteomes" id="UP000735302"/>
    </source>
</evidence>
<comment type="caution">
    <text evidence="2">The sequence shown here is derived from an EMBL/GenBank/DDBJ whole genome shotgun (WGS) entry which is preliminary data.</text>
</comment>
<organism evidence="2 3">
    <name type="scientific">Plakobranchus ocellatus</name>
    <dbReference type="NCBI Taxonomy" id="259542"/>
    <lineage>
        <taxon>Eukaryota</taxon>
        <taxon>Metazoa</taxon>
        <taxon>Spiralia</taxon>
        <taxon>Lophotrochozoa</taxon>
        <taxon>Mollusca</taxon>
        <taxon>Gastropoda</taxon>
        <taxon>Heterobranchia</taxon>
        <taxon>Euthyneura</taxon>
        <taxon>Panpulmonata</taxon>
        <taxon>Sacoglossa</taxon>
        <taxon>Placobranchoidea</taxon>
        <taxon>Plakobranchidae</taxon>
        <taxon>Plakobranchus</taxon>
    </lineage>
</organism>
<sequence length="102" mass="11420">MCILSHNAFKEGRTSYDCMTPSLRSEAKVERSVANSVTDYNLYNLVVTRSEWEVTSNERSVTSGEWEVTSGERSVTSGEWEVTSGERSVTSGEWEVTNGERS</sequence>
<dbReference type="AlphaFoldDB" id="A0AAV4B9F4"/>
<evidence type="ECO:0000256" key="1">
    <source>
        <dbReference type="SAM" id="MobiDB-lite"/>
    </source>
</evidence>
<keyword evidence="3" id="KW-1185">Reference proteome</keyword>
<reference evidence="2 3" key="1">
    <citation type="journal article" date="2021" name="Elife">
        <title>Chloroplast acquisition without the gene transfer in kleptoplastic sea slugs, Plakobranchus ocellatus.</title>
        <authorList>
            <person name="Maeda T."/>
            <person name="Takahashi S."/>
            <person name="Yoshida T."/>
            <person name="Shimamura S."/>
            <person name="Takaki Y."/>
            <person name="Nagai Y."/>
            <person name="Toyoda A."/>
            <person name="Suzuki Y."/>
            <person name="Arimoto A."/>
            <person name="Ishii H."/>
            <person name="Satoh N."/>
            <person name="Nishiyama T."/>
            <person name="Hasebe M."/>
            <person name="Maruyama T."/>
            <person name="Minagawa J."/>
            <person name="Obokata J."/>
            <person name="Shigenobu S."/>
        </authorList>
    </citation>
    <scope>NUCLEOTIDE SEQUENCE [LARGE SCALE GENOMIC DNA]</scope>
</reference>
<dbReference type="EMBL" id="BLXT01004654">
    <property type="protein sequence ID" value="GFO16145.1"/>
    <property type="molecule type" value="Genomic_DNA"/>
</dbReference>
<protein>
    <submittedName>
        <fullName evidence="2">Tetratricopeptide repeat-containing protein</fullName>
    </submittedName>
</protein>
<proteinExistence type="predicted"/>
<feature type="region of interest" description="Disordered" evidence="1">
    <location>
        <begin position="56"/>
        <end position="102"/>
    </location>
</feature>
<gene>
    <name evidence="2" type="ORF">PoB_004265000</name>
</gene>
<accession>A0AAV4B9F4</accession>
<evidence type="ECO:0000313" key="2">
    <source>
        <dbReference type="EMBL" id="GFO16145.1"/>
    </source>
</evidence>